<dbReference type="PROSITE" id="PS50404">
    <property type="entry name" value="GST_NTER"/>
    <property type="match status" value="1"/>
</dbReference>
<dbReference type="InterPro" id="IPR010987">
    <property type="entry name" value="Glutathione-S-Trfase_C-like"/>
</dbReference>
<dbReference type="GO" id="GO:0004364">
    <property type="term" value="F:glutathione transferase activity"/>
    <property type="evidence" value="ECO:0007669"/>
    <property type="project" value="UniProtKB-EC"/>
</dbReference>
<dbReference type="Proteomes" id="UP001141552">
    <property type="component" value="Unassembled WGS sequence"/>
</dbReference>
<dbReference type="InterPro" id="IPR043377">
    <property type="entry name" value="GSTT1/2/3"/>
</dbReference>
<dbReference type="InterPro" id="IPR040075">
    <property type="entry name" value="GST_N_Theta"/>
</dbReference>
<dbReference type="Gene3D" id="3.40.30.10">
    <property type="entry name" value="Glutaredoxin"/>
    <property type="match status" value="1"/>
</dbReference>
<keyword evidence="4" id="KW-0808">Transferase</keyword>
<proteinExistence type="inferred from homology"/>
<gene>
    <name evidence="8" type="ORF">Tsubulata_030299</name>
</gene>
<evidence type="ECO:0000259" key="6">
    <source>
        <dbReference type="PROSITE" id="PS50404"/>
    </source>
</evidence>
<evidence type="ECO:0000256" key="2">
    <source>
        <dbReference type="ARBA" id="ARBA00012452"/>
    </source>
</evidence>
<evidence type="ECO:0000256" key="4">
    <source>
        <dbReference type="ARBA" id="ARBA00022679"/>
    </source>
</evidence>
<dbReference type="PROSITE" id="PS50405">
    <property type="entry name" value="GST_CTER"/>
    <property type="match status" value="1"/>
</dbReference>
<comment type="caution">
    <text evidence="8">The sequence shown here is derived from an EMBL/GenBank/DDBJ whole genome shotgun (WGS) entry which is preliminary data.</text>
</comment>
<evidence type="ECO:0000256" key="3">
    <source>
        <dbReference type="ARBA" id="ARBA00022575"/>
    </source>
</evidence>
<dbReference type="Gene3D" id="1.20.1050.10">
    <property type="match status" value="1"/>
</dbReference>
<organism evidence="8 9">
    <name type="scientific">Turnera subulata</name>
    <dbReference type="NCBI Taxonomy" id="218843"/>
    <lineage>
        <taxon>Eukaryota</taxon>
        <taxon>Viridiplantae</taxon>
        <taxon>Streptophyta</taxon>
        <taxon>Embryophyta</taxon>
        <taxon>Tracheophyta</taxon>
        <taxon>Spermatophyta</taxon>
        <taxon>Magnoliopsida</taxon>
        <taxon>eudicotyledons</taxon>
        <taxon>Gunneridae</taxon>
        <taxon>Pentapetalae</taxon>
        <taxon>rosids</taxon>
        <taxon>fabids</taxon>
        <taxon>Malpighiales</taxon>
        <taxon>Passifloraceae</taxon>
        <taxon>Turnera</taxon>
    </lineage>
</organism>
<dbReference type="InterPro" id="IPR004045">
    <property type="entry name" value="Glutathione_S-Trfase_N"/>
</dbReference>
<dbReference type="SUPFAM" id="SSF52833">
    <property type="entry name" value="Thioredoxin-like"/>
    <property type="match status" value="1"/>
</dbReference>
<feature type="domain" description="GST N-terminal" evidence="6">
    <location>
        <begin position="1"/>
        <end position="82"/>
    </location>
</feature>
<comment type="similarity">
    <text evidence="1">Belongs to the GST superfamily. Theta family.</text>
</comment>
<dbReference type="InterPro" id="IPR040079">
    <property type="entry name" value="Glutathione_S-Trfase"/>
</dbReference>
<name>A0A9Q0GFV6_9ROSI</name>
<protein>
    <recommendedName>
        <fullName evidence="2">glutathione transferase</fullName>
        <ecNumber evidence="2">2.5.1.18</ecNumber>
    </recommendedName>
</protein>
<keyword evidence="9" id="KW-1185">Reference proteome</keyword>
<reference evidence="8" key="1">
    <citation type="submission" date="2022-02" db="EMBL/GenBank/DDBJ databases">
        <authorList>
            <person name="Henning P.M."/>
            <person name="McCubbin A.G."/>
            <person name="Shore J.S."/>
        </authorList>
    </citation>
    <scope>NUCLEOTIDE SEQUENCE</scope>
    <source>
        <strain evidence="8">F60SS</strain>
        <tissue evidence="8">Leaves</tissue>
    </source>
</reference>
<dbReference type="SUPFAM" id="SSF47616">
    <property type="entry name" value="GST C-terminal domain-like"/>
    <property type="match status" value="1"/>
</dbReference>
<evidence type="ECO:0000256" key="1">
    <source>
        <dbReference type="ARBA" id="ARBA00009899"/>
    </source>
</evidence>
<dbReference type="OrthoDB" id="422574at2759"/>
<dbReference type="SFLD" id="SFLDG00358">
    <property type="entry name" value="Main_(cytGST)"/>
    <property type="match status" value="1"/>
</dbReference>
<dbReference type="AlphaFoldDB" id="A0A9Q0GFV6"/>
<accession>A0A9Q0GFV6</accession>
<dbReference type="Pfam" id="PF02798">
    <property type="entry name" value="GST_N"/>
    <property type="match status" value="1"/>
</dbReference>
<dbReference type="PANTHER" id="PTHR44750">
    <property type="entry name" value="GLUTATHIONE S-TRANSFERASE T1-RELATED"/>
    <property type="match status" value="1"/>
</dbReference>
<evidence type="ECO:0000256" key="5">
    <source>
        <dbReference type="ARBA" id="ARBA00047960"/>
    </source>
</evidence>
<evidence type="ECO:0000313" key="9">
    <source>
        <dbReference type="Proteomes" id="UP001141552"/>
    </source>
</evidence>
<dbReference type="EC" id="2.5.1.18" evidence="2"/>
<dbReference type="CDD" id="cd03050">
    <property type="entry name" value="GST_N_Theta"/>
    <property type="match status" value="1"/>
</dbReference>
<dbReference type="SFLD" id="SFLDS00019">
    <property type="entry name" value="Glutathione_Transferase_(cytos"/>
    <property type="match status" value="1"/>
</dbReference>
<sequence>MTLKVYADRVSQPSRAVLLFCKVNGVEFEEVRVDISKNQQLSPAYEEINPMKQVPAIVDGSLNLFESHTILIYLASSFPGVAEHWYPADPRRRARIHSLLDWHHSNLRLGSSGYILNKEATRLGIPLDPQAAAKSEKLLLSSLFKIETVWLEDTGRFLLGGNQPSIADLSLVCEIMQLEVRLLDEQDHNRILSRHRKIQQWIEDTIKATQPHFDEVHKTLFKLKKQWQTLGTNTETESDLKPTLVSRL</sequence>
<dbReference type="PANTHER" id="PTHR44750:SF1">
    <property type="entry name" value="GLUTATHIONE S-TRANSFERASE T1-RELATED"/>
    <property type="match status" value="1"/>
</dbReference>
<comment type="catalytic activity">
    <reaction evidence="5">
        <text>RX + glutathione = an S-substituted glutathione + a halide anion + H(+)</text>
        <dbReference type="Rhea" id="RHEA:16437"/>
        <dbReference type="ChEBI" id="CHEBI:15378"/>
        <dbReference type="ChEBI" id="CHEBI:16042"/>
        <dbReference type="ChEBI" id="CHEBI:17792"/>
        <dbReference type="ChEBI" id="CHEBI:57925"/>
        <dbReference type="ChEBI" id="CHEBI:90779"/>
        <dbReference type="EC" id="2.5.1.18"/>
    </reaction>
</comment>
<dbReference type="GO" id="GO:0009407">
    <property type="term" value="P:toxin catabolic process"/>
    <property type="evidence" value="ECO:0007669"/>
    <property type="project" value="UniProtKB-ARBA"/>
</dbReference>
<feature type="domain" description="GST C-terminal" evidence="7">
    <location>
        <begin position="89"/>
        <end position="240"/>
    </location>
</feature>
<keyword evidence="3" id="KW-0216">Detoxification</keyword>
<dbReference type="EMBL" id="JAKUCV010000592">
    <property type="protein sequence ID" value="KAJ4849484.1"/>
    <property type="molecule type" value="Genomic_DNA"/>
</dbReference>
<dbReference type="InterPro" id="IPR036249">
    <property type="entry name" value="Thioredoxin-like_sf"/>
</dbReference>
<dbReference type="FunFam" id="1.20.1050.10:FF:000039">
    <property type="entry name" value="Glutathione S-transferase theta-1"/>
    <property type="match status" value="1"/>
</dbReference>
<evidence type="ECO:0000259" key="7">
    <source>
        <dbReference type="PROSITE" id="PS50405"/>
    </source>
</evidence>
<evidence type="ECO:0000313" key="8">
    <source>
        <dbReference type="EMBL" id="KAJ4849484.1"/>
    </source>
</evidence>
<reference evidence="8" key="2">
    <citation type="journal article" date="2023" name="Plants (Basel)">
        <title>Annotation of the Turnera subulata (Passifloraceae) Draft Genome Reveals the S-Locus Evolved after the Divergence of Turneroideae from Passifloroideae in a Stepwise Manner.</title>
        <authorList>
            <person name="Henning P.M."/>
            <person name="Roalson E.H."/>
            <person name="Mir W."/>
            <person name="McCubbin A.G."/>
            <person name="Shore J.S."/>
        </authorList>
    </citation>
    <scope>NUCLEOTIDE SEQUENCE</scope>
    <source>
        <strain evidence="8">F60SS</strain>
    </source>
</reference>
<dbReference type="InterPro" id="IPR036282">
    <property type="entry name" value="Glutathione-S-Trfase_C_sf"/>
</dbReference>